<comment type="caution">
    <text evidence="1">The sequence shown here is derived from an EMBL/GenBank/DDBJ whole genome shotgun (WGS) entry which is preliminary data.</text>
</comment>
<evidence type="ECO:0000313" key="2">
    <source>
        <dbReference type="Proteomes" id="UP000706926"/>
    </source>
</evidence>
<reference evidence="1 2" key="1">
    <citation type="submission" date="2021-03" db="EMBL/GenBank/DDBJ databases">
        <title>Genomic Encyclopedia of Type Strains, Phase IV (KMG-IV): sequencing the most valuable type-strain genomes for metagenomic binning, comparative biology and taxonomic classification.</title>
        <authorList>
            <person name="Goeker M."/>
        </authorList>
    </citation>
    <scope>NUCLEOTIDE SEQUENCE [LARGE SCALE GENOMIC DNA]</scope>
    <source>
        <strain evidence="1 2">DSM 15596</strain>
    </source>
</reference>
<proteinExistence type="predicted"/>
<evidence type="ECO:0008006" key="3">
    <source>
        <dbReference type="Google" id="ProtNLM"/>
    </source>
</evidence>
<accession>A0ABS4FGN1</accession>
<dbReference type="RefSeq" id="WP_210095335.1">
    <property type="nucleotide sequence ID" value="NZ_CP139098.1"/>
</dbReference>
<gene>
    <name evidence="1" type="ORF">J2Z18_004533</name>
</gene>
<evidence type="ECO:0000313" key="1">
    <source>
        <dbReference type="EMBL" id="MBP1895423.1"/>
    </source>
</evidence>
<keyword evidence="2" id="KW-1185">Reference proteome</keyword>
<name>A0ABS4FGN1_9BACL</name>
<dbReference type="EMBL" id="JAGGKI010000014">
    <property type="protein sequence ID" value="MBP1895423.1"/>
    <property type="molecule type" value="Genomic_DNA"/>
</dbReference>
<dbReference type="GeneID" id="95406438"/>
<protein>
    <recommendedName>
        <fullName evidence="3">Insulinase family protein</fullName>
    </recommendedName>
</protein>
<dbReference type="Proteomes" id="UP000706926">
    <property type="component" value="Unassembled WGS sequence"/>
</dbReference>
<organism evidence="1 2">
    <name type="scientific">Paenibacillus lactis</name>
    <dbReference type="NCBI Taxonomy" id="228574"/>
    <lineage>
        <taxon>Bacteria</taxon>
        <taxon>Bacillati</taxon>
        <taxon>Bacillota</taxon>
        <taxon>Bacilli</taxon>
        <taxon>Bacillales</taxon>
        <taxon>Paenibacillaceae</taxon>
        <taxon>Paenibacillus</taxon>
    </lineage>
</organism>
<sequence length="203" mass="23125">MINTTSDNTSHFSTLKMVTFTYAYFGELGKEGNGFRVFVKFPSIQSSNSPYLFIVNSIGGINPRSKADEIYNAIINITMQFGINLSKVKVVLDLLGFTGIGKDHLFDWVFKEINGQITEEIVNKRIFTDDDKIFLEEYYENYLSIFTKSSLNNKQKAEIAAYALADKCYDSYTIENITKNFKYVLSKAVQNKEGIKSAFIKKN</sequence>